<comment type="caution">
    <text evidence="2">The sequence shown here is derived from an EMBL/GenBank/DDBJ whole genome shotgun (WGS) entry which is preliminary data.</text>
</comment>
<dbReference type="PANTHER" id="PTHR36220">
    <property type="entry name" value="UNNAMED PRODUCT"/>
    <property type="match status" value="1"/>
</dbReference>
<gene>
    <name evidence="2" type="ORF">THAOC_16750</name>
</gene>
<dbReference type="PANTHER" id="PTHR36220:SF1">
    <property type="entry name" value="GAMMA TUBULIN COMPLEX COMPONENT C-TERMINAL DOMAIN-CONTAINING PROTEIN"/>
    <property type="match status" value="1"/>
</dbReference>
<name>K0SCH7_THAOC</name>
<accession>K0SCH7</accession>
<feature type="non-terminal residue" evidence="2">
    <location>
        <position position="1"/>
    </location>
</feature>
<dbReference type="OMA" id="APNDDDK"/>
<dbReference type="OrthoDB" id="188207at2759"/>
<proteinExistence type="predicted"/>
<keyword evidence="1" id="KW-0732">Signal</keyword>
<dbReference type="Pfam" id="PF14312">
    <property type="entry name" value="FG-GAP_2"/>
    <property type="match status" value="2"/>
</dbReference>
<organism evidence="2 3">
    <name type="scientific">Thalassiosira oceanica</name>
    <name type="common">Marine diatom</name>
    <dbReference type="NCBI Taxonomy" id="159749"/>
    <lineage>
        <taxon>Eukaryota</taxon>
        <taxon>Sar</taxon>
        <taxon>Stramenopiles</taxon>
        <taxon>Ochrophyta</taxon>
        <taxon>Bacillariophyta</taxon>
        <taxon>Coscinodiscophyceae</taxon>
        <taxon>Thalassiosirophycidae</taxon>
        <taxon>Thalassiosirales</taxon>
        <taxon>Thalassiosiraceae</taxon>
        <taxon>Thalassiosira</taxon>
    </lineage>
</organism>
<evidence type="ECO:0000313" key="3">
    <source>
        <dbReference type="Proteomes" id="UP000266841"/>
    </source>
</evidence>
<dbReference type="EMBL" id="AGNL01018731">
    <property type="protein sequence ID" value="EJK62629.1"/>
    <property type="molecule type" value="Genomic_DNA"/>
</dbReference>
<dbReference type="Gene3D" id="2.130.10.130">
    <property type="entry name" value="Integrin alpha, N-terminal"/>
    <property type="match status" value="1"/>
</dbReference>
<dbReference type="InterPro" id="IPR028994">
    <property type="entry name" value="Integrin_alpha_N"/>
</dbReference>
<dbReference type="InterPro" id="IPR013517">
    <property type="entry name" value="FG-GAP"/>
</dbReference>
<dbReference type="Proteomes" id="UP000266841">
    <property type="component" value="Unassembled WGS sequence"/>
</dbReference>
<evidence type="ECO:0000313" key="2">
    <source>
        <dbReference type="EMBL" id="EJK62629.1"/>
    </source>
</evidence>
<protein>
    <submittedName>
        <fullName evidence="2">Uncharacterized protein</fullName>
    </submittedName>
</protein>
<reference evidence="2 3" key="1">
    <citation type="journal article" date="2012" name="Genome Biol.">
        <title>Genome and low-iron response of an oceanic diatom adapted to chronic iron limitation.</title>
        <authorList>
            <person name="Lommer M."/>
            <person name="Specht M."/>
            <person name="Roy A.S."/>
            <person name="Kraemer L."/>
            <person name="Andreson R."/>
            <person name="Gutowska M.A."/>
            <person name="Wolf J."/>
            <person name="Bergner S.V."/>
            <person name="Schilhabel M.B."/>
            <person name="Klostermeier U.C."/>
            <person name="Beiko R.G."/>
            <person name="Rosenstiel P."/>
            <person name="Hippler M."/>
            <person name="Laroche J."/>
        </authorList>
    </citation>
    <scope>NUCLEOTIDE SEQUENCE [LARGE SCALE GENOMIC DNA]</scope>
    <source>
        <strain evidence="2 3">CCMP1005</strain>
    </source>
</reference>
<evidence type="ECO:0000256" key="1">
    <source>
        <dbReference type="ARBA" id="ARBA00022729"/>
    </source>
</evidence>
<sequence length="111" mass="11992">EAERSGLIKPSFLAPDRDVLDYFGRSVAIYGDSIVVGAYRDGDNGYRSGSAHVFVQGEEEWTHQAKLLAPDGAEDDEFGNSVAIYGNYVVVGAYRDDDNGNESGSAHVFVV</sequence>
<keyword evidence="3" id="KW-1185">Reference proteome</keyword>
<dbReference type="AlphaFoldDB" id="K0SCH7"/>